<accession>A0A0B7BVF6</accession>
<dbReference type="PANTHER" id="PTHR47027:SF25">
    <property type="entry name" value="REVERSE TRANSCRIPTASE DOMAIN-CONTAINING PROTEIN"/>
    <property type="match status" value="1"/>
</dbReference>
<dbReference type="EMBL" id="HACG01049279">
    <property type="protein sequence ID" value="CEK96144.1"/>
    <property type="molecule type" value="Transcribed_RNA"/>
</dbReference>
<protein>
    <recommendedName>
        <fullName evidence="1">DUF6451 domain-containing protein</fullName>
    </recommendedName>
</protein>
<dbReference type="InterPro" id="IPR045609">
    <property type="entry name" value="DUF6451"/>
</dbReference>
<organism evidence="2">
    <name type="scientific">Arion vulgaris</name>
    <dbReference type="NCBI Taxonomy" id="1028688"/>
    <lineage>
        <taxon>Eukaryota</taxon>
        <taxon>Metazoa</taxon>
        <taxon>Spiralia</taxon>
        <taxon>Lophotrochozoa</taxon>
        <taxon>Mollusca</taxon>
        <taxon>Gastropoda</taxon>
        <taxon>Heterobranchia</taxon>
        <taxon>Euthyneura</taxon>
        <taxon>Panpulmonata</taxon>
        <taxon>Eupulmonata</taxon>
        <taxon>Stylommatophora</taxon>
        <taxon>Helicina</taxon>
        <taxon>Arionoidea</taxon>
        <taxon>Arionidae</taxon>
        <taxon>Arion</taxon>
    </lineage>
</organism>
<name>A0A0B7BVF6_9EUPU</name>
<dbReference type="EMBL" id="HACG01049275">
    <property type="protein sequence ID" value="CEK96140.1"/>
    <property type="molecule type" value="Transcribed_RNA"/>
</dbReference>
<reference evidence="2" key="1">
    <citation type="submission" date="2014-12" db="EMBL/GenBank/DDBJ databases">
        <title>Insight into the proteome of Arion vulgaris.</title>
        <authorList>
            <person name="Aradska J."/>
            <person name="Bulat T."/>
            <person name="Smidak R."/>
            <person name="Sarate P."/>
            <person name="Gangsoo J."/>
            <person name="Sialana F."/>
            <person name="Bilban M."/>
            <person name="Lubec G."/>
        </authorList>
    </citation>
    <scope>NUCLEOTIDE SEQUENCE</scope>
    <source>
        <tissue evidence="2">Skin</tissue>
    </source>
</reference>
<sequence length="161" mass="18644">MQDKLNTLNQRSQQLGLNIHKGKTKILRINQANDNSISLGEIPLQEVESYTYLGSNVDKEGGTDRDVKIRIQKARGAFIALGNIWKSKEIKSRTKIRIFNSNVKAVLLYGSETWRTTKTIAHKLQTFINWCLRRIEGLRWYNRVTNEELLERTRDSSEPRG</sequence>
<evidence type="ECO:0000313" key="3">
    <source>
        <dbReference type="EMBL" id="CEK96144.1"/>
    </source>
</evidence>
<dbReference type="AlphaFoldDB" id="A0A0B7BVF6"/>
<dbReference type="PANTHER" id="PTHR47027">
    <property type="entry name" value="REVERSE TRANSCRIPTASE DOMAIN-CONTAINING PROTEIN"/>
    <property type="match status" value="1"/>
</dbReference>
<feature type="domain" description="DUF6451" evidence="1">
    <location>
        <begin position="77"/>
        <end position="109"/>
    </location>
</feature>
<evidence type="ECO:0000259" key="1">
    <source>
        <dbReference type="Pfam" id="PF20049"/>
    </source>
</evidence>
<dbReference type="Pfam" id="PF20049">
    <property type="entry name" value="DUF6451"/>
    <property type="match status" value="1"/>
</dbReference>
<proteinExistence type="predicted"/>
<gene>
    <name evidence="2" type="primary">ORF210699</name>
    <name evidence="3" type="synonym">ORF210716</name>
</gene>
<evidence type="ECO:0000313" key="2">
    <source>
        <dbReference type="EMBL" id="CEK96140.1"/>
    </source>
</evidence>